<proteinExistence type="predicted"/>
<sequence length="78" mass="8825">LELTIIPGKTITLAQCLDTSLLYRTSYTFISWMVVYFSSLHNTGGRNWQHAMAVEINFPFNQIKSVIKASAFIAHFGN</sequence>
<dbReference type="Proteomes" id="UP001233999">
    <property type="component" value="Unassembled WGS sequence"/>
</dbReference>
<evidence type="ECO:0000313" key="2">
    <source>
        <dbReference type="Proteomes" id="UP001233999"/>
    </source>
</evidence>
<feature type="non-terminal residue" evidence="1">
    <location>
        <position position="78"/>
    </location>
</feature>
<evidence type="ECO:0000313" key="1">
    <source>
        <dbReference type="EMBL" id="KAJ9585570.1"/>
    </source>
</evidence>
<comment type="caution">
    <text evidence="1">The sequence shown here is derived from an EMBL/GenBank/DDBJ whole genome shotgun (WGS) entry which is preliminary data.</text>
</comment>
<accession>A0AAD7ZS34</accession>
<reference evidence="1" key="1">
    <citation type="journal article" date="2023" name="IScience">
        <title>Live-bearing cockroach genome reveals convergent evolutionary mechanisms linked to viviparity in insects and beyond.</title>
        <authorList>
            <person name="Fouks B."/>
            <person name="Harrison M.C."/>
            <person name="Mikhailova A.A."/>
            <person name="Marchal E."/>
            <person name="English S."/>
            <person name="Carruthers M."/>
            <person name="Jennings E.C."/>
            <person name="Chiamaka E.L."/>
            <person name="Frigard R.A."/>
            <person name="Pippel M."/>
            <person name="Attardo G.M."/>
            <person name="Benoit J.B."/>
            <person name="Bornberg-Bauer E."/>
            <person name="Tobe S.S."/>
        </authorList>
    </citation>
    <scope>NUCLEOTIDE SEQUENCE</scope>
    <source>
        <strain evidence="1">Stay&amp;Tobe</strain>
    </source>
</reference>
<dbReference type="EMBL" id="JASPKZ010007260">
    <property type="protein sequence ID" value="KAJ9585570.1"/>
    <property type="molecule type" value="Genomic_DNA"/>
</dbReference>
<name>A0AAD7ZS34_DIPPU</name>
<keyword evidence="2" id="KW-1185">Reference proteome</keyword>
<organism evidence="1 2">
    <name type="scientific">Diploptera punctata</name>
    <name type="common">Pacific beetle cockroach</name>
    <dbReference type="NCBI Taxonomy" id="6984"/>
    <lineage>
        <taxon>Eukaryota</taxon>
        <taxon>Metazoa</taxon>
        <taxon>Ecdysozoa</taxon>
        <taxon>Arthropoda</taxon>
        <taxon>Hexapoda</taxon>
        <taxon>Insecta</taxon>
        <taxon>Pterygota</taxon>
        <taxon>Neoptera</taxon>
        <taxon>Polyneoptera</taxon>
        <taxon>Dictyoptera</taxon>
        <taxon>Blattodea</taxon>
        <taxon>Blaberoidea</taxon>
        <taxon>Blaberidae</taxon>
        <taxon>Diplopterinae</taxon>
        <taxon>Diploptera</taxon>
    </lineage>
</organism>
<dbReference type="AlphaFoldDB" id="A0AAD7ZS34"/>
<gene>
    <name evidence="1" type="ORF">L9F63_002646</name>
</gene>
<protein>
    <submittedName>
        <fullName evidence="1">Uncharacterized protein</fullName>
    </submittedName>
</protein>
<reference evidence="1" key="2">
    <citation type="submission" date="2023-05" db="EMBL/GenBank/DDBJ databases">
        <authorList>
            <person name="Fouks B."/>
        </authorList>
    </citation>
    <scope>NUCLEOTIDE SEQUENCE</scope>
    <source>
        <strain evidence="1">Stay&amp;Tobe</strain>
        <tissue evidence="1">Testes</tissue>
    </source>
</reference>
<feature type="non-terminal residue" evidence="1">
    <location>
        <position position="1"/>
    </location>
</feature>